<gene>
    <name evidence="1" type="ORF">IIU_02454</name>
</gene>
<comment type="caution">
    <text evidence="1">The sequence shown here is derived from an EMBL/GenBank/DDBJ whole genome shotgun (WGS) entry which is preliminary data.</text>
</comment>
<name>A0A9W5PSP7_BACCE</name>
<reference evidence="1 2" key="1">
    <citation type="submission" date="2012-12" db="EMBL/GenBank/DDBJ databases">
        <title>The Genome Sequence of Bacillus cereus VD133.</title>
        <authorList>
            <consortium name="The Broad Institute Genome Sequencing Platform"/>
            <consortium name="The Broad Institute Genome Sequencing Center for Infectious Disease"/>
            <person name="Feldgarden M."/>
            <person name="Van der Auwera G.A."/>
            <person name="Mahillon J."/>
            <person name="Duprez V."/>
            <person name="Timmery S."/>
            <person name="Mattelet C."/>
            <person name="Dierick K."/>
            <person name="Sun M."/>
            <person name="Yu Z."/>
            <person name="Zhu L."/>
            <person name="Hu X."/>
            <person name="Shank E.B."/>
            <person name="Swiecicka I."/>
            <person name="Hansen B.M."/>
            <person name="Andrup L."/>
            <person name="Walker B."/>
            <person name="Young S.K."/>
            <person name="Zeng Q."/>
            <person name="Gargeya S."/>
            <person name="Fitzgerald M."/>
            <person name="Haas B."/>
            <person name="Abouelleil A."/>
            <person name="Alvarado L."/>
            <person name="Arachchi H.M."/>
            <person name="Berlin A.M."/>
            <person name="Chapman S.B."/>
            <person name="Dewar J."/>
            <person name="Goldberg J."/>
            <person name="Griggs A."/>
            <person name="Gujja S."/>
            <person name="Hansen M."/>
            <person name="Howarth C."/>
            <person name="Imamovic A."/>
            <person name="Larimer J."/>
            <person name="McCowan C."/>
            <person name="Murphy C."/>
            <person name="Neiman D."/>
            <person name="Pearson M."/>
            <person name="Priest M."/>
            <person name="Roberts A."/>
            <person name="Saif S."/>
            <person name="Shea T."/>
            <person name="Sisk P."/>
            <person name="Sykes S."/>
            <person name="Wortman J."/>
            <person name="Nusbaum C."/>
            <person name="Birren B."/>
        </authorList>
    </citation>
    <scope>NUCLEOTIDE SEQUENCE [LARGE SCALE GENOMIC DNA]</scope>
    <source>
        <strain evidence="1 2">VD133</strain>
    </source>
</reference>
<dbReference type="AlphaFoldDB" id="A0A9W5PSP7"/>
<dbReference type="Proteomes" id="UP000014018">
    <property type="component" value="Unassembled WGS sequence"/>
</dbReference>
<evidence type="ECO:0000313" key="1">
    <source>
        <dbReference type="EMBL" id="EOO34729.1"/>
    </source>
</evidence>
<dbReference type="EMBL" id="AHFB01000042">
    <property type="protein sequence ID" value="EOO34729.1"/>
    <property type="molecule type" value="Genomic_DNA"/>
</dbReference>
<evidence type="ECO:0000313" key="2">
    <source>
        <dbReference type="Proteomes" id="UP000014018"/>
    </source>
</evidence>
<protein>
    <submittedName>
        <fullName evidence="1">Uncharacterized protein</fullName>
    </submittedName>
</protein>
<organism evidence="1 2">
    <name type="scientific">Bacillus cereus VD133</name>
    <dbReference type="NCBI Taxonomy" id="1053233"/>
    <lineage>
        <taxon>Bacteria</taxon>
        <taxon>Bacillati</taxon>
        <taxon>Bacillota</taxon>
        <taxon>Bacilli</taxon>
        <taxon>Bacillales</taxon>
        <taxon>Bacillaceae</taxon>
        <taxon>Bacillus</taxon>
        <taxon>Bacillus cereus group</taxon>
    </lineage>
</organism>
<sequence>MYGRDVMTLRFKELVEEGKCKWSNIIKSYYFVM</sequence>
<proteinExistence type="predicted"/>
<accession>A0A9W5PSP7</accession>